<organism evidence="1 2">
    <name type="scientific">Ajellomyces dermatitidis (strain ER-3 / ATCC MYA-2586)</name>
    <name type="common">Blastomyces dermatitidis</name>
    <dbReference type="NCBI Taxonomy" id="559297"/>
    <lineage>
        <taxon>Eukaryota</taxon>
        <taxon>Fungi</taxon>
        <taxon>Dikarya</taxon>
        <taxon>Ascomycota</taxon>
        <taxon>Pezizomycotina</taxon>
        <taxon>Eurotiomycetes</taxon>
        <taxon>Eurotiomycetidae</taxon>
        <taxon>Onygenales</taxon>
        <taxon>Ajellomycetaceae</taxon>
        <taxon>Blastomyces</taxon>
    </lineage>
</organism>
<sequence>MAESQQGLTNLGSVGLPLIPGPDGSTGAWLTAKLCMMSVTTHKFVLKADSFLKILENIFKFQHAPDATGFELSRGFVEGGGWQKALRLSGKRAATVIRKNTACN</sequence>
<keyword evidence="2" id="KW-1185">Reference proteome</keyword>
<dbReference type="EMBL" id="EQ999982">
    <property type="protein sequence ID" value="EEQ84881.2"/>
    <property type="molecule type" value="Genomic_DNA"/>
</dbReference>
<dbReference type="RefSeq" id="XP_045272762.1">
    <property type="nucleotide sequence ID" value="XM_045423923.1"/>
</dbReference>
<name>A0ABP2EN97_AJEDR</name>
<protein>
    <submittedName>
        <fullName evidence="1">Uncharacterized protein</fullName>
    </submittedName>
</protein>
<evidence type="ECO:0000313" key="2">
    <source>
        <dbReference type="Proteomes" id="UP000002039"/>
    </source>
</evidence>
<dbReference type="Proteomes" id="UP000002039">
    <property type="component" value="Unassembled WGS sequence"/>
</dbReference>
<evidence type="ECO:0000313" key="1">
    <source>
        <dbReference type="EMBL" id="EEQ84881.2"/>
    </source>
</evidence>
<gene>
    <name evidence="1" type="ORF">BDCG_08150</name>
</gene>
<accession>A0ABP2EN97</accession>
<dbReference type="GeneID" id="69029766"/>
<reference evidence="2" key="1">
    <citation type="journal article" date="2015" name="PLoS Genet.">
        <title>The dynamic genome and transcriptome of the human fungal pathogen Blastomyces and close relative Emmonsia.</title>
        <authorList>
            <person name="Munoz J.F."/>
            <person name="Gauthier G.M."/>
            <person name="Desjardins C.A."/>
            <person name="Gallo J.E."/>
            <person name="Holder J."/>
            <person name="Sullivan T.D."/>
            <person name="Marty A.J."/>
            <person name="Carmen J.C."/>
            <person name="Chen Z."/>
            <person name="Ding L."/>
            <person name="Gujja S."/>
            <person name="Magrini V."/>
            <person name="Misas E."/>
            <person name="Mitreva M."/>
            <person name="Priest M."/>
            <person name="Saif S."/>
            <person name="Whiston E.A."/>
            <person name="Young S."/>
            <person name="Zeng Q."/>
            <person name="Goldman W.E."/>
            <person name="Mardis E.R."/>
            <person name="Taylor J.W."/>
            <person name="McEwen J.G."/>
            <person name="Clay O.K."/>
            <person name="Klein B.S."/>
            <person name="Cuomo C.A."/>
        </authorList>
    </citation>
    <scope>NUCLEOTIDE SEQUENCE [LARGE SCALE GENOMIC DNA]</scope>
    <source>
        <strain evidence="2">ER-3 / ATCC MYA-2586</strain>
    </source>
</reference>
<proteinExistence type="predicted"/>